<evidence type="ECO:0000256" key="1">
    <source>
        <dbReference type="SAM" id="MobiDB-lite"/>
    </source>
</evidence>
<evidence type="ECO:0000313" key="3">
    <source>
        <dbReference type="Proteomes" id="UP000766570"/>
    </source>
</evidence>
<proteinExistence type="predicted"/>
<protein>
    <submittedName>
        <fullName evidence="2">Uncharacterized protein</fullName>
    </submittedName>
</protein>
<feature type="region of interest" description="Disordered" evidence="1">
    <location>
        <begin position="52"/>
        <end position="75"/>
    </location>
</feature>
<gene>
    <name evidence="2" type="ORF">JOF46_004050</name>
</gene>
<dbReference type="EMBL" id="JAGIOE010000001">
    <property type="protein sequence ID" value="MBP2376138.1"/>
    <property type="molecule type" value="Genomic_DNA"/>
</dbReference>
<evidence type="ECO:0000313" key="2">
    <source>
        <dbReference type="EMBL" id="MBP2376138.1"/>
    </source>
</evidence>
<feature type="region of interest" description="Disordered" evidence="1">
    <location>
        <begin position="1"/>
        <end position="23"/>
    </location>
</feature>
<sequence>MMIGDIFKGSGEEQTSSPLLPCPPTSGIASLSLAENFLGMIPIRLPRGTECSMTARTKSGRDGAEAQEADAKQGA</sequence>
<dbReference type="Proteomes" id="UP000766570">
    <property type="component" value="Unassembled WGS sequence"/>
</dbReference>
<organism evidence="2 3">
    <name type="scientific">Paeniglutamicibacter psychrophenolicus</name>
    <dbReference type="NCBI Taxonomy" id="257454"/>
    <lineage>
        <taxon>Bacteria</taxon>
        <taxon>Bacillati</taxon>
        <taxon>Actinomycetota</taxon>
        <taxon>Actinomycetes</taxon>
        <taxon>Micrococcales</taxon>
        <taxon>Micrococcaceae</taxon>
        <taxon>Paeniglutamicibacter</taxon>
    </lineage>
</organism>
<comment type="caution">
    <text evidence="2">The sequence shown here is derived from an EMBL/GenBank/DDBJ whole genome shotgun (WGS) entry which is preliminary data.</text>
</comment>
<name>A0ABS4WIX3_9MICC</name>
<reference evidence="2 3" key="1">
    <citation type="submission" date="2021-03" db="EMBL/GenBank/DDBJ databases">
        <title>Sequencing the genomes of 1000 actinobacteria strains.</title>
        <authorList>
            <person name="Klenk H.-P."/>
        </authorList>
    </citation>
    <scope>NUCLEOTIDE SEQUENCE [LARGE SCALE GENOMIC DNA]</scope>
    <source>
        <strain evidence="2 3">DSM 15454</strain>
    </source>
</reference>
<keyword evidence="3" id="KW-1185">Reference proteome</keyword>
<accession>A0ABS4WIX3</accession>